<feature type="domain" description="J" evidence="3">
    <location>
        <begin position="3"/>
        <end position="63"/>
    </location>
</feature>
<accession>A0ABX0YIS4</accession>
<feature type="transmembrane region" description="Helical" evidence="2">
    <location>
        <begin position="392"/>
        <end position="414"/>
    </location>
</feature>
<evidence type="ECO:0000313" key="4">
    <source>
        <dbReference type="EMBL" id="NJP03315.1"/>
    </source>
</evidence>
<dbReference type="PROSITE" id="PS50076">
    <property type="entry name" value="DNAJ_2"/>
    <property type="match status" value="1"/>
</dbReference>
<organism evidence="4 5">
    <name type="scientific">Pseudomonas quercus</name>
    <dbReference type="NCBI Taxonomy" id="2722792"/>
    <lineage>
        <taxon>Bacteria</taxon>
        <taxon>Pseudomonadati</taxon>
        <taxon>Pseudomonadota</taxon>
        <taxon>Gammaproteobacteria</taxon>
        <taxon>Pseudomonadales</taxon>
        <taxon>Pseudomonadaceae</taxon>
        <taxon>Pseudomonas</taxon>
    </lineage>
</organism>
<protein>
    <submittedName>
        <fullName evidence="4">J domain-containing protein</fullName>
    </submittedName>
</protein>
<reference evidence="4 5" key="1">
    <citation type="submission" date="2020-03" db="EMBL/GenBank/DDBJ databases">
        <authorList>
            <person name="Wang L."/>
            <person name="He N."/>
            <person name="Li Y."/>
            <person name="Fang Y."/>
            <person name="Zhang F."/>
        </authorList>
    </citation>
    <scope>NUCLEOTIDE SEQUENCE [LARGE SCALE GENOMIC DNA]</scope>
    <source>
        <strain evidence="5">hsmgli-8</strain>
    </source>
</reference>
<dbReference type="EMBL" id="JAAVJI010000018">
    <property type="protein sequence ID" value="NJP03315.1"/>
    <property type="molecule type" value="Genomic_DNA"/>
</dbReference>
<comment type="caution">
    <text evidence="4">The sequence shown here is derived from an EMBL/GenBank/DDBJ whole genome shotgun (WGS) entry which is preliminary data.</text>
</comment>
<feature type="transmembrane region" description="Helical" evidence="2">
    <location>
        <begin position="435"/>
        <end position="454"/>
    </location>
</feature>
<sequence length="456" mass="51465">MTNHWQLLELPPDADERSIKRAYARLLKTHRPDENADNFQRLREAYEASLAEARWRAEGEAEEPVNNITRDCSSVQASAAEWSHVQPAVVQANTSVASPPTPSLDQMQQWLADGQDRRVLEGLRHWLASDWLLPLERRQQFDRSVFDWLEAAEGWSPAFFDAVCQMMQWDDTHGDLPVEPWRWRGMIRRCEVQAMADSLRLELESYNGDTAVGRAATLLLKPLTDCQRRLLADRCTPQDWQRFTELAKSIEYYPELPGLLGLEPLKTWRNWLPAGNYWELRVFLWAALTSVLVLGSLMHAGLRTDLLSVAILSSMTFGAIIFGQKAYNVWASAAMGSASMDITVSQRLIPARWYRGGAGLLVFRHVIPSVVPALLLYLMSGSWLGLKVINALVAYLGTLYLTDMALCGKVSVLGRGRLIIEKQLQRLPWHWLRRDALLGIAAVVGAAAAMYLSVRG</sequence>
<feature type="transmembrane region" description="Helical" evidence="2">
    <location>
        <begin position="282"/>
        <end position="299"/>
    </location>
</feature>
<evidence type="ECO:0000313" key="5">
    <source>
        <dbReference type="Proteomes" id="UP000746535"/>
    </source>
</evidence>
<dbReference type="InterPro" id="IPR001623">
    <property type="entry name" value="DnaJ_domain"/>
</dbReference>
<dbReference type="InterPro" id="IPR036869">
    <property type="entry name" value="J_dom_sf"/>
</dbReference>
<dbReference type="RefSeq" id="WP_168085888.1">
    <property type="nucleotide sequence ID" value="NZ_JAAVJI010000018.1"/>
</dbReference>
<evidence type="ECO:0000256" key="2">
    <source>
        <dbReference type="SAM" id="Phobius"/>
    </source>
</evidence>
<keyword evidence="2" id="KW-1133">Transmembrane helix</keyword>
<dbReference type="Pfam" id="PF00226">
    <property type="entry name" value="DnaJ"/>
    <property type="match status" value="1"/>
</dbReference>
<name>A0ABX0YIS4_9PSED</name>
<feature type="transmembrane region" description="Helical" evidence="2">
    <location>
        <begin position="361"/>
        <end position="380"/>
    </location>
</feature>
<keyword evidence="2" id="KW-0472">Membrane</keyword>
<keyword evidence="5" id="KW-1185">Reference proteome</keyword>
<evidence type="ECO:0000256" key="1">
    <source>
        <dbReference type="ARBA" id="ARBA00023186"/>
    </source>
</evidence>
<evidence type="ECO:0000259" key="3">
    <source>
        <dbReference type="PROSITE" id="PS50076"/>
    </source>
</evidence>
<gene>
    <name evidence="4" type="ORF">HBH25_20985</name>
</gene>
<feature type="transmembrane region" description="Helical" evidence="2">
    <location>
        <begin position="306"/>
        <end position="323"/>
    </location>
</feature>
<dbReference type="Proteomes" id="UP000746535">
    <property type="component" value="Unassembled WGS sequence"/>
</dbReference>
<dbReference type="CDD" id="cd06257">
    <property type="entry name" value="DnaJ"/>
    <property type="match status" value="1"/>
</dbReference>
<proteinExistence type="predicted"/>
<keyword evidence="1" id="KW-0143">Chaperone</keyword>
<dbReference type="Gene3D" id="1.10.287.110">
    <property type="entry name" value="DnaJ domain"/>
    <property type="match status" value="1"/>
</dbReference>
<keyword evidence="2" id="KW-0812">Transmembrane</keyword>
<dbReference type="SUPFAM" id="SSF46565">
    <property type="entry name" value="Chaperone J-domain"/>
    <property type="match status" value="1"/>
</dbReference>
<dbReference type="SMART" id="SM00271">
    <property type="entry name" value="DnaJ"/>
    <property type="match status" value="1"/>
</dbReference>